<dbReference type="AlphaFoldDB" id="A0A9D1K0U1"/>
<keyword evidence="2" id="KW-0255">Endonuclease</keyword>
<dbReference type="Gene3D" id="3.60.10.10">
    <property type="entry name" value="Endonuclease/exonuclease/phosphatase"/>
    <property type="match status" value="1"/>
</dbReference>
<name>A0A9D1K0U1_9FIRM</name>
<dbReference type="Proteomes" id="UP000824002">
    <property type="component" value="Unassembled WGS sequence"/>
</dbReference>
<reference evidence="2" key="2">
    <citation type="journal article" date="2021" name="PeerJ">
        <title>Extensive microbial diversity within the chicken gut microbiome revealed by metagenomics and culture.</title>
        <authorList>
            <person name="Gilroy R."/>
            <person name="Ravi A."/>
            <person name="Getino M."/>
            <person name="Pursley I."/>
            <person name="Horton D.L."/>
            <person name="Alikhan N.F."/>
            <person name="Baker D."/>
            <person name="Gharbi K."/>
            <person name="Hall N."/>
            <person name="Watson M."/>
            <person name="Adriaenssens E.M."/>
            <person name="Foster-Nyarko E."/>
            <person name="Jarju S."/>
            <person name="Secka A."/>
            <person name="Antonio M."/>
            <person name="Oren A."/>
            <person name="Chaudhuri R.R."/>
            <person name="La Ragione R."/>
            <person name="Hildebrand F."/>
            <person name="Pallen M.J."/>
        </authorList>
    </citation>
    <scope>NUCLEOTIDE SEQUENCE</scope>
    <source>
        <strain evidence="2">CHK199-13235</strain>
    </source>
</reference>
<dbReference type="Pfam" id="PF03372">
    <property type="entry name" value="Exo_endo_phos"/>
    <property type="match status" value="1"/>
</dbReference>
<comment type="caution">
    <text evidence="2">The sequence shown here is derived from an EMBL/GenBank/DDBJ whole genome shotgun (WGS) entry which is preliminary data.</text>
</comment>
<gene>
    <name evidence="2" type="ORF">IAB51_06345</name>
</gene>
<keyword evidence="2" id="KW-0378">Hydrolase</keyword>
<dbReference type="GO" id="GO:0016020">
    <property type="term" value="C:membrane"/>
    <property type="evidence" value="ECO:0007669"/>
    <property type="project" value="GOC"/>
</dbReference>
<accession>A0A9D1K0U1</accession>
<dbReference type="InterPro" id="IPR005135">
    <property type="entry name" value="Endo/exonuclease/phosphatase"/>
</dbReference>
<organism evidence="2 3">
    <name type="scientific">Candidatus Merdivicinus excrementipullorum</name>
    <dbReference type="NCBI Taxonomy" id="2840867"/>
    <lineage>
        <taxon>Bacteria</taxon>
        <taxon>Bacillati</taxon>
        <taxon>Bacillota</taxon>
        <taxon>Clostridia</taxon>
        <taxon>Eubacteriales</taxon>
        <taxon>Oscillospiraceae</taxon>
        <taxon>Oscillospiraceae incertae sedis</taxon>
        <taxon>Candidatus Merdivicinus</taxon>
    </lineage>
</organism>
<dbReference type="PANTHER" id="PTHR14859">
    <property type="entry name" value="CALCOFLUOR WHITE HYPERSENSITIVE PROTEIN PRECURSOR"/>
    <property type="match status" value="1"/>
</dbReference>
<feature type="domain" description="Endonuclease/exonuclease/phosphatase" evidence="1">
    <location>
        <begin position="6"/>
        <end position="230"/>
    </location>
</feature>
<dbReference type="InterPro" id="IPR051916">
    <property type="entry name" value="GPI-anchor_lipid_remodeler"/>
</dbReference>
<dbReference type="InterPro" id="IPR036691">
    <property type="entry name" value="Endo/exonu/phosph_ase_sf"/>
</dbReference>
<keyword evidence="2" id="KW-0540">Nuclease</keyword>
<dbReference type="GO" id="GO:0004519">
    <property type="term" value="F:endonuclease activity"/>
    <property type="evidence" value="ECO:0007669"/>
    <property type="project" value="UniProtKB-KW"/>
</dbReference>
<evidence type="ECO:0000313" key="3">
    <source>
        <dbReference type="Proteomes" id="UP000824002"/>
    </source>
</evidence>
<sequence>MKIKMMTYNIQSGHNLQRDRDVRHAVSTIRAENPDILNLNEVHHCTELCENGKCQAEQIAEALGYPYVRFGKAIDHMGGQYGNALLSRFPILESQVFPIPGISQEEKKACVWPEDRSHMRNVLDINGREIVVLSVHYGLNPPEQKNAVAETLRLSEKENRPLVFLGDLNMEPDNPLLAPVFAALSDTAEKGEGSMLTYPSDEPTGKIDYIFQKGFETLRSYVPVSADSDHRPVAAVLELEEK</sequence>
<dbReference type="PANTHER" id="PTHR14859:SF1">
    <property type="entry name" value="PGAP2-INTERACTING PROTEIN"/>
    <property type="match status" value="1"/>
</dbReference>
<evidence type="ECO:0000313" key="2">
    <source>
        <dbReference type="EMBL" id="HIS76418.1"/>
    </source>
</evidence>
<dbReference type="SUPFAM" id="SSF56219">
    <property type="entry name" value="DNase I-like"/>
    <property type="match status" value="1"/>
</dbReference>
<reference evidence="2" key="1">
    <citation type="submission" date="2020-10" db="EMBL/GenBank/DDBJ databases">
        <authorList>
            <person name="Gilroy R."/>
        </authorList>
    </citation>
    <scope>NUCLEOTIDE SEQUENCE</scope>
    <source>
        <strain evidence="2">CHK199-13235</strain>
    </source>
</reference>
<dbReference type="EMBL" id="DVJP01000041">
    <property type="protein sequence ID" value="HIS76418.1"/>
    <property type="molecule type" value="Genomic_DNA"/>
</dbReference>
<proteinExistence type="predicted"/>
<evidence type="ECO:0000259" key="1">
    <source>
        <dbReference type="Pfam" id="PF03372"/>
    </source>
</evidence>
<dbReference type="GO" id="GO:0006506">
    <property type="term" value="P:GPI anchor biosynthetic process"/>
    <property type="evidence" value="ECO:0007669"/>
    <property type="project" value="TreeGrafter"/>
</dbReference>
<protein>
    <submittedName>
        <fullName evidence="2">Endonuclease/exonuclease/phosphatase family protein</fullName>
    </submittedName>
</protein>